<proteinExistence type="predicted"/>
<gene>
    <name evidence="1" type="ORF">CMUS01_14629</name>
</gene>
<comment type="caution">
    <text evidence="1">The sequence shown here is derived from an EMBL/GenBank/DDBJ whole genome shotgun (WGS) entry which is preliminary data.</text>
</comment>
<name>A0A8H6J2Z9_9PEZI</name>
<keyword evidence="2" id="KW-1185">Reference proteome</keyword>
<reference evidence="1" key="1">
    <citation type="journal article" date="2020" name="Phytopathology">
        <title>Genome Sequence Resources of Colletotrichum truncatum, C. plurivorum, C. musicola, and C. sojae: Four Species Pathogenic to Soybean (Glycine max).</title>
        <authorList>
            <person name="Rogerio F."/>
            <person name="Boufleur T.R."/>
            <person name="Ciampi-Guillardi M."/>
            <person name="Sukno S.A."/>
            <person name="Thon M.R."/>
            <person name="Massola Junior N.S."/>
            <person name="Baroncelli R."/>
        </authorList>
    </citation>
    <scope>NUCLEOTIDE SEQUENCE</scope>
    <source>
        <strain evidence="1">LFN0074</strain>
    </source>
</reference>
<evidence type="ECO:0000313" key="1">
    <source>
        <dbReference type="EMBL" id="KAF6805378.1"/>
    </source>
</evidence>
<sequence length="38" mass="4039">MATENFTTKPSALNDHAETLSDAVLGLSGSQSNYIAKR</sequence>
<accession>A0A8H6J2Z9</accession>
<dbReference type="EMBL" id="WIGM01001081">
    <property type="protein sequence ID" value="KAF6805378.1"/>
    <property type="molecule type" value="Genomic_DNA"/>
</dbReference>
<dbReference type="Proteomes" id="UP000639643">
    <property type="component" value="Unassembled WGS sequence"/>
</dbReference>
<organism evidence="1 2">
    <name type="scientific">Colletotrichum musicola</name>
    <dbReference type="NCBI Taxonomy" id="2175873"/>
    <lineage>
        <taxon>Eukaryota</taxon>
        <taxon>Fungi</taxon>
        <taxon>Dikarya</taxon>
        <taxon>Ascomycota</taxon>
        <taxon>Pezizomycotina</taxon>
        <taxon>Sordariomycetes</taxon>
        <taxon>Hypocreomycetidae</taxon>
        <taxon>Glomerellales</taxon>
        <taxon>Glomerellaceae</taxon>
        <taxon>Colletotrichum</taxon>
        <taxon>Colletotrichum orchidearum species complex</taxon>
    </lineage>
</organism>
<protein>
    <submittedName>
        <fullName evidence="1">Uncharacterized protein</fullName>
    </submittedName>
</protein>
<evidence type="ECO:0000313" key="2">
    <source>
        <dbReference type="Proteomes" id="UP000639643"/>
    </source>
</evidence>
<dbReference type="AlphaFoldDB" id="A0A8H6J2Z9"/>